<accession>A0AAU9CPA9</accession>
<name>A0AAU9CPA9_9BACT</name>
<dbReference type="KEGG" id="fax:FUAX_36420"/>
<gene>
    <name evidence="1" type="ORF">FUAX_36420</name>
</gene>
<reference evidence="1 2" key="1">
    <citation type="submission" date="2021-12" db="EMBL/GenBank/DDBJ databases">
        <title>Genome sequencing of bacteria with rrn-lacking chromosome and rrn-plasmid.</title>
        <authorList>
            <person name="Anda M."/>
            <person name="Iwasaki W."/>
        </authorList>
    </citation>
    <scope>NUCLEOTIDE SEQUENCE [LARGE SCALE GENOMIC DNA]</scope>
    <source>
        <strain evidence="1 2">DSM 100852</strain>
    </source>
</reference>
<sequence>METLAGFHSQILVAQSSKMENARTLKGTSVNIKCYVLLLGFNSYICYINTYDC</sequence>
<dbReference type="AlphaFoldDB" id="A0AAU9CPA9"/>
<evidence type="ECO:0000313" key="1">
    <source>
        <dbReference type="EMBL" id="BDD11210.1"/>
    </source>
</evidence>
<keyword evidence="2" id="KW-1185">Reference proteome</keyword>
<dbReference type="Proteomes" id="UP001348817">
    <property type="component" value="Chromosome"/>
</dbReference>
<organism evidence="1 2">
    <name type="scientific">Fulvitalea axinellae</name>
    <dbReference type="NCBI Taxonomy" id="1182444"/>
    <lineage>
        <taxon>Bacteria</taxon>
        <taxon>Pseudomonadati</taxon>
        <taxon>Bacteroidota</taxon>
        <taxon>Cytophagia</taxon>
        <taxon>Cytophagales</taxon>
        <taxon>Persicobacteraceae</taxon>
        <taxon>Fulvitalea</taxon>
    </lineage>
</organism>
<proteinExistence type="predicted"/>
<dbReference type="EMBL" id="AP025314">
    <property type="protein sequence ID" value="BDD11210.1"/>
    <property type="molecule type" value="Genomic_DNA"/>
</dbReference>
<evidence type="ECO:0000313" key="2">
    <source>
        <dbReference type="Proteomes" id="UP001348817"/>
    </source>
</evidence>
<protein>
    <submittedName>
        <fullName evidence="1">Uncharacterized protein</fullName>
    </submittedName>
</protein>